<proteinExistence type="predicted"/>
<sequence precursor="true">MIAVNSMNSAVFCLLRTSGLLALISLASVCVAERSLAQTLVNDLNGTLTLGGSVTNGLTGIVGQVAFAPGDSQHAYVGTFGGGVTRFDYDPTSANFLSNPVTAVPTSITELGGVIGTGGTDGDGGFNGTLGLAFHQDPTLGTVMYLAPAVRFRARDMEPLLQPIVRVNDANGDGIFGNGGDLNQSIVSGIAVTSVHQVNQFQIRDDSLYVGVGSRTQNGGQTAAQHQAIGGTGVDQSDPGETAYTGSLNFIEDLTTLTDTSTSNVAGFTVSDLTGDSTVDDDDVRADAQPFTSTSPSKLRVFSTGFRNNYGLGIDDAGEIWVSFNENENPNMPDELHRNVTFQSDHGFFKGNDIVGDWKVSGDEDGSLQVNSSQLAIDAGYFVPANSVAPFVTVGNNVAAGGLDFFQPDVADPSLAGDVLLARNSGSGRDVLYIDRETGNTSVVLEGLTSALDVTRDPFGNFLAGGNGAISLLRVSNNSVLGDLSGNGEVGVEDWVIFRTNLDSDVFNDAFYEAFMKGDLDRDADIDIDDFGLFKEAYENENGPGSFAALVAVPEPTSLGLALLAWSVLRLRRRSRRGLAV</sequence>
<dbReference type="AlphaFoldDB" id="A0A517MU66"/>
<dbReference type="PROSITE" id="PS00018">
    <property type="entry name" value="EF_HAND_1"/>
    <property type="match status" value="1"/>
</dbReference>
<dbReference type="InterPro" id="IPR011042">
    <property type="entry name" value="6-blade_b-propeller_TolB-like"/>
</dbReference>
<organism evidence="3 4">
    <name type="scientific">Adhaeretor mobilis</name>
    <dbReference type="NCBI Taxonomy" id="1930276"/>
    <lineage>
        <taxon>Bacteria</taxon>
        <taxon>Pseudomonadati</taxon>
        <taxon>Planctomycetota</taxon>
        <taxon>Planctomycetia</taxon>
        <taxon>Pirellulales</taxon>
        <taxon>Lacipirellulaceae</taxon>
        <taxon>Adhaeretor</taxon>
    </lineage>
</organism>
<dbReference type="RefSeq" id="WP_145059569.1">
    <property type="nucleotide sequence ID" value="NZ_CP036263.1"/>
</dbReference>
<gene>
    <name evidence="3" type="ORF">HG15A2_17020</name>
</gene>
<evidence type="ECO:0008006" key="5">
    <source>
        <dbReference type="Google" id="ProtNLM"/>
    </source>
</evidence>
<evidence type="ECO:0000313" key="4">
    <source>
        <dbReference type="Proteomes" id="UP000319852"/>
    </source>
</evidence>
<dbReference type="OrthoDB" id="9817962at2"/>
<protein>
    <recommendedName>
        <fullName evidence="5">PEP-CTERM protein-sorting domain-containing protein</fullName>
    </recommendedName>
</protein>
<dbReference type="InterPro" id="IPR018247">
    <property type="entry name" value="EF_Hand_1_Ca_BS"/>
</dbReference>
<evidence type="ECO:0000256" key="2">
    <source>
        <dbReference type="SAM" id="SignalP"/>
    </source>
</evidence>
<keyword evidence="4" id="KW-1185">Reference proteome</keyword>
<feature type="signal peptide" evidence="2">
    <location>
        <begin position="1"/>
        <end position="32"/>
    </location>
</feature>
<feature type="region of interest" description="Disordered" evidence="1">
    <location>
        <begin position="219"/>
        <end position="241"/>
    </location>
</feature>
<reference evidence="3 4" key="1">
    <citation type="submission" date="2019-02" db="EMBL/GenBank/DDBJ databases">
        <title>Deep-cultivation of Planctomycetes and their phenomic and genomic characterization uncovers novel biology.</title>
        <authorList>
            <person name="Wiegand S."/>
            <person name="Jogler M."/>
            <person name="Boedeker C."/>
            <person name="Pinto D."/>
            <person name="Vollmers J."/>
            <person name="Rivas-Marin E."/>
            <person name="Kohn T."/>
            <person name="Peeters S.H."/>
            <person name="Heuer A."/>
            <person name="Rast P."/>
            <person name="Oberbeckmann S."/>
            <person name="Bunk B."/>
            <person name="Jeske O."/>
            <person name="Meyerdierks A."/>
            <person name="Storesund J.E."/>
            <person name="Kallscheuer N."/>
            <person name="Luecker S."/>
            <person name="Lage O.M."/>
            <person name="Pohl T."/>
            <person name="Merkel B.J."/>
            <person name="Hornburger P."/>
            <person name="Mueller R.-W."/>
            <person name="Bruemmer F."/>
            <person name="Labrenz M."/>
            <person name="Spormann A.M."/>
            <person name="Op den Camp H."/>
            <person name="Overmann J."/>
            <person name="Amann R."/>
            <person name="Jetten M.S.M."/>
            <person name="Mascher T."/>
            <person name="Medema M.H."/>
            <person name="Devos D.P."/>
            <person name="Kaster A.-K."/>
            <person name="Ovreas L."/>
            <person name="Rohde M."/>
            <person name="Galperin M.Y."/>
            <person name="Jogler C."/>
        </authorList>
    </citation>
    <scope>NUCLEOTIDE SEQUENCE [LARGE SCALE GENOMIC DNA]</scope>
    <source>
        <strain evidence="3 4">HG15A2</strain>
    </source>
</reference>
<dbReference type="Proteomes" id="UP000319852">
    <property type="component" value="Chromosome"/>
</dbReference>
<keyword evidence="2" id="KW-0732">Signal</keyword>
<dbReference type="EMBL" id="CP036263">
    <property type="protein sequence ID" value="QDS98426.1"/>
    <property type="molecule type" value="Genomic_DNA"/>
</dbReference>
<dbReference type="KEGG" id="amob:HG15A2_17020"/>
<evidence type="ECO:0000313" key="3">
    <source>
        <dbReference type="EMBL" id="QDS98426.1"/>
    </source>
</evidence>
<accession>A0A517MU66</accession>
<dbReference type="Gene3D" id="2.120.10.30">
    <property type="entry name" value="TolB, C-terminal domain"/>
    <property type="match status" value="1"/>
</dbReference>
<name>A0A517MU66_9BACT</name>
<evidence type="ECO:0000256" key="1">
    <source>
        <dbReference type="SAM" id="MobiDB-lite"/>
    </source>
</evidence>
<feature type="chain" id="PRO_5022113338" description="PEP-CTERM protein-sorting domain-containing protein" evidence="2">
    <location>
        <begin position="33"/>
        <end position="581"/>
    </location>
</feature>